<dbReference type="EMBL" id="BDSP01000065">
    <property type="protein sequence ID" value="GAX13413.1"/>
    <property type="molecule type" value="Genomic_DNA"/>
</dbReference>
<proteinExistence type="predicted"/>
<dbReference type="GO" id="GO:0006412">
    <property type="term" value="P:translation"/>
    <property type="evidence" value="ECO:0007669"/>
    <property type="project" value="InterPro"/>
</dbReference>
<reference evidence="2 3" key="1">
    <citation type="journal article" date="2015" name="Plant Cell">
        <title>Oil accumulation by the oleaginous diatom Fistulifera solaris as revealed by the genome and transcriptome.</title>
        <authorList>
            <person name="Tanaka T."/>
            <person name="Maeda Y."/>
            <person name="Veluchamy A."/>
            <person name="Tanaka M."/>
            <person name="Abida H."/>
            <person name="Marechal E."/>
            <person name="Bowler C."/>
            <person name="Muto M."/>
            <person name="Sunaga Y."/>
            <person name="Tanaka M."/>
            <person name="Yoshino T."/>
            <person name="Taniguchi T."/>
            <person name="Fukuda Y."/>
            <person name="Nemoto M."/>
            <person name="Matsumoto M."/>
            <person name="Wong P.S."/>
            <person name="Aburatani S."/>
            <person name="Fujibuchi W."/>
        </authorList>
    </citation>
    <scope>NUCLEOTIDE SEQUENCE [LARGE SCALE GENOMIC DNA]</scope>
    <source>
        <strain evidence="2 3">JPCC DA0580</strain>
    </source>
</reference>
<dbReference type="GO" id="GO:0003735">
    <property type="term" value="F:structural constituent of ribosome"/>
    <property type="evidence" value="ECO:0007669"/>
    <property type="project" value="InterPro"/>
</dbReference>
<dbReference type="GO" id="GO:0005840">
    <property type="term" value="C:ribosome"/>
    <property type="evidence" value="ECO:0007669"/>
    <property type="project" value="InterPro"/>
</dbReference>
<protein>
    <submittedName>
        <fullName evidence="2">Uncharacterized protein</fullName>
    </submittedName>
</protein>
<name>A0A1Z5JHD1_FISSO</name>
<dbReference type="AlphaFoldDB" id="A0A1Z5JHD1"/>
<dbReference type="InParanoid" id="A0A1Z5JHD1"/>
<dbReference type="Proteomes" id="UP000198406">
    <property type="component" value="Unassembled WGS sequence"/>
</dbReference>
<accession>A0A1Z5JHD1</accession>
<organism evidence="2 3">
    <name type="scientific">Fistulifera solaris</name>
    <name type="common">Oleaginous diatom</name>
    <dbReference type="NCBI Taxonomy" id="1519565"/>
    <lineage>
        <taxon>Eukaryota</taxon>
        <taxon>Sar</taxon>
        <taxon>Stramenopiles</taxon>
        <taxon>Ochrophyta</taxon>
        <taxon>Bacillariophyta</taxon>
        <taxon>Bacillariophyceae</taxon>
        <taxon>Bacillariophycidae</taxon>
        <taxon>Naviculales</taxon>
        <taxon>Naviculaceae</taxon>
        <taxon>Fistulifera</taxon>
    </lineage>
</organism>
<dbReference type="GO" id="GO:0019843">
    <property type="term" value="F:rRNA binding"/>
    <property type="evidence" value="ECO:0007669"/>
    <property type="project" value="InterPro"/>
</dbReference>
<dbReference type="InterPro" id="IPR020526">
    <property type="entry name" value="Ribosomal_cL38"/>
</dbReference>
<keyword evidence="1" id="KW-0732">Signal</keyword>
<evidence type="ECO:0000313" key="2">
    <source>
        <dbReference type="EMBL" id="GAX13413.1"/>
    </source>
</evidence>
<dbReference type="OrthoDB" id="42728at2759"/>
<feature type="chain" id="PRO_5013300849" evidence="1">
    <location>
        <begin position="19"/>
        <end position="91"/>
    </location>
</feature>
<dbReference type="Pfam" id="PF17257">
    <property type="entry name" value="DUF5323"/>
    <property type="match status" value="1"/>
</dbReference>
<keyword evidence="3" id="KW-1185">Reference proteome</keyword>
<sequence length="91" mass="9797">MMQIISFLLALLIANAAAFAPFGVVSDRSRTICFAKHANDKGAKWAKSKRPKKSSPADINRKPVVYELTSMVKPAEFTISSEPATSVAKSG</sequence>
<evidence type="ECO:0000313" key="3">
    <source>
        <dbReference type="Proteomes" id="UP000198406"/>
    </source>
</evidence>
<gene>
    <name evidence="2" type="ORF">FisN_34Lh012</name>
</gene>
<feature type="signal peptide" evidence="1">
    <location>
        <begin position="1"/>
        <end position="18"/>
    </location>
</feature>
<evidence type="ECO:0000256" key="1">
    <source>
        <dbReference type="SAM" id="SignalP"/>
    </source>
</evidence>
<comment type="caution">
    <text evidence="2">The sequence shown here is derived from an EMBL/GenBank/DDBJ whole genome shotgun (WGS) entry which is preliminary data.</text>
</comment>
<dbReference type="GO" id="GO:0009507">
    <property type="term" value="C:chloroplast"/>
    <property type="evidence" value="ECO:0007669"/>
    <property type="project" value="InterPro"/>
</dbReference>